<name>A0AAN8EG89_9EURO</name>
<reference evidence="1 2" key="1">
    <citation type="submission" date="2022-12" db="EMBL/GenBank/DDBJ databases">
        <title>Genomic features and morphological characterization of a novel Knufia sp. strain isolated from spacecraft assembly facility.</title>
        <authorList>
            <person name="Teixeira M."/>
            <person name="Chander A.M."/>
            <person name="Stajich J.E."/>
            <person name="Venkateswaran K."/>
        </authorList>
    </citation>
    <scope>NUCLEOTIDE SEQUENCE [LARGE SCALE GENOMIC DNA]</scope>
    <source>
        <strain evidence="1 2">FJI-L2-BK-P2</strain>
    </source>
</reference>
<evidence type="ECO:0000313" key="1">
    <source>
        <dbReference type="EMBL" id="KAK5950052.1"/>
    </source>
</evidence>
<organism evidence="1 2">
    <name type="scientific">Knufia fluminis</name>
    <dbReference type="NCBI Taxonomy" id="191047"/>
    <lineage>
        <taxon>Eukaryota</taxon>
        <taxon>Fungi</taxon>
        <taxon>Dikarya</taxon>
        <taxon>Ascomycota</taxon>
        <taxon>Pezizomycotina</taxon>
        <taxon>Eurotiomycetes</taxon>
        <taxon>Chaetothyriomycetidae</taxon>
        <taxon>Chaetothyriales</taxon>
        <taxon>Trichomeriaceae</taxon>
        <taxon>Knufia</taxon>
    </lineage>
</organism>
<comment type="caution">
    <text evidence="1">The sequence shown here is derived from an EMBL/GenBank/DDBJ whole genome shotgun (WGS) entry which is preliminary data.</text>
</comment>
<dbReference type="Proteomes" id="UP001316803">
    <property type="component" value="Unassembled WGS sequence"/>
</dbReference>
<accession>A0AAN8EG89</accession>
<dbReference type="AlphaFoldDB" id="A0AAN8EG89"/>
<sequence>MSEIQEDMMCALLAYAIAQSKYQTVEFFVWYSLQYRGSRLANAMRLVFSNSVEFNDRDSDHTVRLNQALELYAKSALHFSDSALMRWIQCHTAVRVGPVEADRAYHELSETGSDANFALNFPAGYIEVAVESDYNGFSVVGKRWVVSKTILFAPYGWSFRSNRRKRKPY</sequence>
<dbReference type="EMBL" id="JAKLMC020000030">
    <property type="protein sequence ID" value="KAK5950052.1"/>
    <property type="molecule type" value="Genomic_DNA"/>
</dbReference>
<proteinExistence type="predicted"/>
<keyword evidence="2" id="KW-1185">Reference proteome</keyword>
<evidence type="ECO:0000313" key="2">
    <source>
        <dbReference type="Proteomes" id="UP001316803"/>
    </source>
</evidence>
<gene>
    <name evidence="1" type="ORF">OHC33_009014</name>
</gene>
<protein>
    <submittedName>
        <fullName evidence="1">Uncharacterized protein</fullName>
    </submittedName>
</protein>